<dbReference type="KEGG" id="soy:115887981"/>
<sequence length="305" mass="35254">MFWNEQNMSCPGWYCGKIQLDDDKFSECGSCPRGYRRNDLTFICEPCTDSPQLYDWLYLGFMVLIVLILHWFFIDMIAMRRSFSVYVLSLHFTALIEVLLSCILALLLTDPIGSFQIYSCPTKSLSDWYTLFHNPTPNYDEKVYCTQEAVYPLYTIVFLFYILSLAFMLLIRPWVCKKFFSKRGKMSIYAAMYFIPILALTHAVIGGLIYYAFPYLIVIISVISSAAHFAVKIEQSVTALIRTTVTQPRNIVILLGHWCLHAYGIISITQLNQPLLHSLLMLLVPLPALFYVFTSRFTDPAKFYL</sequence>
<evidence type="ECO:0000313" key="2">
    <source>
        <dbReference type="Proteomes" id="UP000504635"/>
    </source>
</evidence>
<gene>
    <name evidence="3" type="primary">LOC115887981</name>
</gene>
<feature type="transmembrane region" description="Helical" evidence="1">
    <location>
        <begin position="211"/>
        <end position="231"/>
    </location>
</feature>
<feature type="transmembrane region" description="Helical" evidence="1">
    <location>
        <begin position="187"/>
        <end position="205"/>
    </location>
</feature>
<dbReference type="PANTHER" id="PTHR12740">
    <property type="entry name" value="JNK1/MAPK8-ASSOCIATED MEMBRANE PROTEIN"/>
    <property type="match status" value="1"/>
</dbReference>
<dbReference type="GO" id="GO:0006986">
    <property type="term" value="P:response to unfolded protein"/>
    <property type="evidence" value="ECO:0007669"/>
    <property type="project" value="InterPro"/>
</dbReference>
<dbReference type="Proteomes" id="UP000504635">
    <property type="component" value="Unplaced"/>
</dbReference>
<dbReference type="Pfam" id="PF05571">
    <property type="entry name" value="JAMP"/>
    <property type="match status" value="1"/>
</dbReference>
<protein>
    <submittedName>
        <fullName evidence="3">JNK1/MAPK8-associated membrane protein</fullName>
    </submittedName>
</protein>
<dbReference type="GeneID" id="115887981"/>
<accession>A0A6J2YJ39</accession>
<feature type="transmembrane region" description="Helical" evidence="1">
    <location>
        <begin position="251"/>
        <end position="269"/>
    </location>
</feature>
<dbReference type="FunCoup" id="A0A6J2YJ39">
    <property type="interactions" value="155"/>
</dbReference>
<dbReference type="PANTHER" id="PTHR12740:SF4">
    <property type="entry name" value="JNK1_MAPK8-ASSOCIATED MEMBRANE PROTEIN"/>
    <property type="match status" value="1"/>
</dbReference>
<dbReference type="GO" id="GO:0031625">
    <property type="term" value="F:ubiquitin protein ligase binding"/>
    <property type="evidence" value="ECO:0007669"/>
    <property type="project" value="TreeGrafter"/>
</dbReference>
<reference evidence="3" key="1">
    <citation type="submission" date="2025-08" db="UniProtKB">
        <authorList>
            <consortium name="RefSeq"/>
        </authorList>
    </citation>
    <scope>IDENTIFICATION</scope>
    <source>
        <tissue evidence="3">Gonads</tissue>
    </source>
</reference>
<keyword evidence="1" id="KW-0812">Transmembrane</keyword>
<evidence type="ECO:0000256" key="1">
    <source>
        <dbReference type="SAM" id="Phobius"/>
    </source>
</evidence>
<proteinExistence type="predicted"/>
<dbReference type="OrthoDB" id="5920264at2759"/>
<keyword evidence="1" id="KW-0472">Membrane</keyword>
<dbReference type="GO" id="GO:0036503">
    <property type="term" value="P:ERAD pathway"/>
    <property type="evidence" value="ECO:0007669"/>
    <property type="project" value="TreeGrafter"/>
</dbReference>
<organism evidence="2 3">
    <name type="scientific">Sitophilus oryzae</name>
    <name type="common">Rice weevil</name>
    <name type="synonym">Curculio oryzae</name>
    <dbReference type="NCBI Taxonomy" id="7048"/>
    <lineage>
        <taxon>Eukaryota</taxon>
        <taxon>Metazoa</taxon>
        <taxon>Ecdysozoa</taxon>
        <taxon>Arthropoda</taxon>
        <taxon>Hexapoda</taxon>
        <taxon>Insecta</taxon>
        <taxon>Pterygota</taxon>
        <taxon>Neoptera</taxon>
        <taxon>Endopterygota</taxon>
        <taxon>Coleoptera</taxon>
        <taxon>Polyphaga</taxon>
        <taxon>Cucujiformia</taxon>
        <taxon>Curculionidae</taxon>
        <taxon>Dryophthorinae</taxon>
        <taxon>Sitophilus</taxon>
    </lineage>
</organism>
<dbReference type="InParanoid" id="A0A6J2YJ39"/>
<feature type="transmembrane region" description="Helical" evidence="1">
    <location>
        <begin position="56"/>
        <end position="73"/>
    </location>
</feature>
<feature type="transmembrane region" description="Helical" evidence="1">
    <location>
        <begin position="151"/>
        <end position="175"/>
    </location>
</feature>
<feature type="transmembrane region" description="Helical" evidence="1">
    <location>
        <begin position="275"/>
        <end position="293"/>
    </location>
</feature>
<keyword evidence="2" id="KW-1185">Reference proteome</keyword>
<dbReference type="RefSeq" id="XP_030763417.1">
    <property type="nucleotide sequence ID" value="XM_030907557.1"/>
</dbReference>
<evidence type="ECO:0000313" key="3">
    <source>
        <dbReference type="RefSeq" id="XP_030763417.1"/>
    </source>
</evidence>
<dbReference type="AlphaFoldDB" id="A0A6J2YJ39"/>
<name>A0A6J2YJ39_SITOR</name>
<dbReference type="InterPro" id="IPR008485">
    <property type="entry name" value="JAMP"/>
</dbReference>
<keyword evidence="1" id="KW-1133">Transmembrane helix</keyword>
<feature type="transmembrane region" description="Helical" evidence="1">
    <location>
        <begin position="85"/>
        <end position="108"/>
    </location>
</feature>
<dbReference type="GO" id="GO:0016020">
    <property type="term" value="C:membrane"/>
    <property type="evidence" value="ECO:0007669"/>
    <property type="project" value="InterPro"/>
</dbReference>